<evidence type="ECO:0008006" key="3">
    <source>
        <dbReference type="Google" id="ProtNLM"/>
    </source>
</evidence>
<protein>
    <recommendedName>
        <fullName evidence="3">XRE family transcriptional regulator</fullName>
    </recommendedName>
</protein>
<sequence>MAKTTTVGQRFAELISHLGISKNAFAMSLDKTATVIQHIVEERNKPGFDLLCKVFEKYPNVSKDWLMQGVGQMLQGSAGLAVIPGAPSAGKITEAPAVAASAANVSTAATPLEAPIRVAAEVPTNPVLADAGATTKEVAPQEFGAPAHVAAAPAVPAVSWEAALYAQQLSHQLALAEMRNQHLLEQQRLMQQMVDLLQKQR</sequence>
<evidence type="ECO:0000313" key="1">
    <source>
        <dbReference type="EMBL" id="GAA4385733.1"/>
    </source>
</evidence>
<evidence type="ECO:0000313" key="2">
    <source>
        <dbReference type="Proteomes" id="UP001500454"/>
    </source>
</evidence>
<comment type="caution">
    <text evidence="1">The sequence shown here is derived from an EMBL/GenBank/DDBJ whole genome shotgun (WGS) entry which is preliminary data.</text>
</comment>
<accession>A0ABP8J5Z6</accession>
<organism evidence="1 2">
    <name type="scientific">Hymenobacter koreensis</name>
    <dbReference type="NCBI Taxonomy" id="1084523"/>
    <lineage>
        <taxon>Bacteria</taxon>
        <taxon>Pseudomonadati</taxon>
        <taxon>Bacteroidota</taxon>
        <taxon>Cytophagia</taxon>
        <taxon>Cytophagales</taxon>
        <taxon>Hymenobacteraceae</taxon>
        <taxon>Hymenobacter</taxon>
    </lineage>
</organism>
<keyword evidence="2" id="KW-1185">Reference proteome</keyword>
<proteinExistence type="predicted"/>
<gene>
    <name evidence="1" type="ORF">GCM10023186_29430</name>
</gene>
<reference evidence="2" key="1">
    <citation type="journal article" date="2019" name="Int. J. Syst. Evol. Microbiol.">
        <title>The Global Catalogue of Microorganisms (GCM) 10K type strain sequencing project: providing services to taxonomists for standard genome sequencing and annotation.</title>
        <authorList>
            <consortium name="The Broad Institute Genomics Platform"/>
            <consortium name="The Broad Institute Genome Sequencing Center for Infectious Disease"/>
            <person name="Wu L."/>
            <person name="Ma J."/>
        </authorList>
    </citation>
    <scope>NUCLEOTIDE SEQUENCE [LARGE SCALE GENOMIC DNA]</scope>
    <source>
        <strain evidence="2">JCM 17924</strain>
    </source>
</reference>
<dbReference type="Proteomes" id="UP001500454">
    <property type="component" value="Unassembled WGS sequence"/>
</dbReference>
<dbReference type="EMBL" id="BAABHA010000010">
    <property type="protein sequence ID" value="GAA4385733.1"/>
    <property type="molecule type" value="Genomic_DNA"/>
</dbReference>
<dbReference type="RefSeq" id="WP_345225455.1">
    <property type="nucleotide sequence ID" value="NZ_BAABHA010000010.1"/>
</dbReference>
<name>A0ABP8J5Z6_9BACT</name>